<dbReference type="PANTHER" id="PTHR43158:SF10">
    <property type="entry name" value="ABC TRANSPORTER ATP-BINDING PROTEIN YTRB"/>
    <property type="match status" value="1"/>
</dbReference>
<dbReference type="GO" id="GO:0016887">
    <property type="term" value="F:ATP hydrolysis activity"/>
    <property type="evidence" value="ECO:0007669"/>
    <property type="project" value="InterPro"/>
</dbReference>
<dbReference type="Gene3D" id="3.40.50.300">
    <property type="entry name" value="P-loop containing nucleotide triphosphate hydrolases"/>
    <property type="match status" value="1"/>
</dbReference>
<dbReference type="CDD" id="cd03230">
    <property type="entry name" value="ABC_DR_subfamily_A"/>
    <property type="match status" value="1"/>
</dbReference>
<dbReference type="InterPro" id="IPR027417">
    <property type="entry name" value="P-loop_NTPase"/>
</dbReference>
<comment type="caution">
    <text evidence="4">The sequence shown here is derived from an EMBL/GenBank/DDBJ whole genome shotgun (WGS) entry which is preliminary data.</text>
</comment>
<dbReference type="Proteomes" id="UP000309186">
    <property type="component" value="Unassembled WGS sequence"/>
</dbReference>
<evidence type="ECO:0000259" key="3">
    <source>
        <dbReference type="PROSITE" id="PS50893"/>
    </source>
</evidence>
<evidence type="ECO:0000256" key="2">
    <source>
        <dbReference type="ARBA" id="ARBA00022840"/>
    </source>
</evidence>
<evidence type="ECO:0000313" key="5">
    <source>
        <dbReference type="Proteomes" id="UP000309186"/>
    </source>
</evidence>
<accession>A0A5R9Q2D9</accession>
<dbReference type="SUPFAM" id="SSF52540">
    <property type="entry name" value="P-loop containing nucleoside triphosphate hydrolases"/>
    <property type="match status" value="1"/>
</dbReference>
<sequence length="300" mass="33166">MANYIIETRALHKRFGKKVAIQSLNLKIAQGGIHAVIGANGAGKSTLFRILLGLDAPTSGESFILGHNSQSLEPEHRGRIGYVNEEHTLPTWMKVHEVTAMQKNLYKNWRQDLYDSVIGNFNVEQSQKVSALSRGERAGLNLAMALAQAPEVLILDEPTLGLDVVAKQAFLEALMFTQADIDTTIVYCSHQMEEIERVAEQLIVIENGEMKYNECPEKFCDMVTYWIFDEALSESQLSTLGNVLSARIIDEQTHLVLADLEAAEALEKLNALGIEAATQVPVSLDKAIASILAKNHRVPQ</sequence>
<dbReference type="SMART" id="SM00382">
    <property type="entry name" value="AAA"/>
    <property type="match status" value="1"/>
</dbReference>
<dbReference type="RefSeq" id="WP_138481831.1">
    <property type="nucleotide sequence ID" value="NZ_PPSW01000017.1"/>
</dbReference>
<organism evidence="4 5">
    <name type="scientific">Pseudoalteromonas phenolica</name>
    <dbReference type="NCBI Taxonomy" id="161398"/>
    <lineage>
        <taxon>Bacteria</taxon>
        <taxon>Pseudomonadati</taxon>
        <taxon>Pseudomonadota</taxon>
        <taxon>Gammaproteobacteria</taxon>
        <taxon>Alteromonadales</taxon>
        <taxon>Pseudoalteromonadaceae</taxon>
        <taxon>Pseudoalteromonas</taxon>
    </lineage>
</organism>
<dbReference type="AlphaFoldDB" id="A0A5R9Q2D9"/>
<dbReference type="Pfam" id="PF00005">
    <property type="entry name" value="ABC_tran"/>
    <property type="match status" value="1"/>
</dbReference>
<keyword evidence="1" id="KW-0547">Nucleotide-binding</keyword>
<name>A0A5R9Q2D9_9GAMM</name>
<gene>
    <name evidence="4" type="ORF">C1E24_12265</name>
</gene>
<keyword evidence="2 4" id="KW-0067">ATP-binding</keyword>
<reference evidence="4 5" key="1">
    <citation type="submission" date="2018-01" db="EMBL/GenBank/DDBJ databases">
        <title>Co-occurrence of chitin degradation, pigmentation and bioactivity in marine Pseudoalteromonas.</title>
        <authorList>
            <person name="Paulsen S."/>
            <person name="Gram L."/>
            <person name="Machado H."/>
        </authorList>
    </citation>
    <scope>NUCLEOTIDE SEQUENCE [LARGE SCALE GENOMIC DNA]</scope>
    <source>
        <strain evidence="4 5">S3663</strain>
    </source>
</reference>
<proteinExistence type="predicted"/>
<evidence type="ECO:0000256" key="1">
    <source>
        <dbReference type="ARBA" id="ARBA00022741"/>
    </source>
</evidence>
<dbReference type="PANTHER" id="PTHR43158">
    <property type="entry name" value="SKFA PEPTIDE EXPORT ATP-BINDING PROTEIN SKFE"/>
    <property type="match status" value="1"/>
</dbReference>
<feature type="domain" description="ABC transporter" evidence="3">
    <location>
        <begin position="6"/>
        <end position="232"/>
    </location>
</feature>
<dbReference type="EMBL" id="PPSW01000017">
    <property type="protein sequence ID" value="TLX46772.1"/>
    <property type="molecule type" value="Genomic_DNA"/>
</dbReference>
<dbReference type="InterPro" id="IPR003593">
    <property type="entry name" value="AAA+_ATPase"/>
</dbReference>
<dbReference type="InterPro" id="IPR003439">
    <property type="entry name" value="ABC_transporter-like_ATP-bd"/>
</dbReference>
<evidence type="ECO:0000313" key="4">
    <source>
        <dbReference type="EMBL" id="TLX46772.1"/>
    </source>
</evidence>
<dbReference type="PROSITE" id="PS50893">
    <property type="entry name" value="ABC_TRANSPORTER_2"/>
    <property type="match status" value="1"/>
</dbReference>
<dbReference type="GO" id="GO:0005524">
    <property type="term" value="F:ATP binding"/>
    <property type="evidence" value="ECO:0007669"/>
    <property type="project" value="UniProtKB-KW"/>
</dbReference>
<protein>
    <submittedName>
        <fullName evidence="4">ABC transporter ATP-binding protein</fullName>
    </submittedName>
</protein>
<dbReference type="OrthoDB" id="9802264at2"/>